<protein>
    <submittedName>
        <fullName evidence="1">Uncharacterized protein</fullName>
    </submittedName>
</protein>
<sequence length="56" mass="6235">MALSFSGNLYFSPETVEEKLKGVKLMGGQRKEILYDITELIRPSSKKGMETPTLAT</sequence>
<dbReference type="AlphaFoldDB" id="A0A834WQ51"/>
<evidence type="ECO:0000313" key="1">
    <source>
        <dbReference type="EMBL" id="KAF7830512.1"/>
    </source>
</evidence>
<reference evidence="1" key="1">
    <citation type="submission" date="2020-09" db="EMBL/GenBank/DDBJ databases">
        <title>Genome-Enabled Discovery of Anthraquinone Biosynthesis in Senna tora.</title>
        <authorList>
            <person name="Kang S.-H."/>
            <person name="Pandey R.P."/>
            <person name="Lee C.-M."/>
            <person name="Sim J.-S."/>
            <person name="Jeong J.-T."/>
            <person name="Choi B.-S."/>
            <person name="Jung M."/>
            <person name="Ginzburg D."/>
            <person name="Zhao K."/>
            <person name="Won S.Y."/>
            <person name="Oh T.-J."/>
            <person name="Yu Y."/>
            <person name="Kim N.-H."/>
            <person name="Lee O.R."/>
            <person name="Lee T.-H."/>
            <person name="Bashyal P."/>
            <person name="Kim T.-S."/>
            <person name="Lee W.-H."/>
            <person name="Kawkins C."/>
            <person name="Kim C.-K."/>
            <person name="Kim J.S."/>
            <person name="Ahn B.O."/>
            <person name="Rhee S.Y."/>
            <person name="Sohng J.K."/>
        </authorList>
    </citation>
    <scope>NUCLEOTIDE SEQUENCE</scope>
    <source>
        <tissue evidence="1">Leaf</tissue>
    </source>
</reference>
<dbReference type="EMBL" id="JAAIUW010000005">
    <property type="protein sequence ID" value="KAF7830512.1"/>
    <property type="molecule type" value="Genomic_DNA"/>
</dbReference>
<evidence type="ECO:0000313" key="2">
    <source>
        <dbReference type="Proteomes" id="UP000634136"/>
    </source>
</evidence>
<dbReference type="Proteomes" id="UP000634136">
    <property type="component" value="Unassembled WGS sequence"/>
</dbReference>
<comment type="caution">
    <text evidence="1">The sequence shown here is derived from an EMBL/GenBank/DDBJ whole genome shotgun (WGS) entry which is preliminary data.</text>
</comment>
<keyword evidence="2" id="KW-1185">Reference proteome</keyword>
<accession>A0A834WQ51</accession>
<gene>
    <name evidence="1" type="ORF">G2W53_012845</name>
</gene>
<name>A0A834WQ51_9FABA</name>
<proteinExistence type="predicted"/>
<organism evidence="1 2">
    <name type="scientific">Senna tora</name>
    <dbReference type="NCBI Taxonomy" id="362788"/>
    <lineage>
        <taxon>Eukaryota</taxon>
        <taxon>Viridiplantae</taxon>
        <taxon>Streptophyta</taxon>
        <taxon>Embryophyta</taxon>
        <taxon>Tracheophyta</taxon>
        <taxon>Spermatophyta</taxon>
        <taxon>Magnoliopsida</taxon>
        <taxon>eudicotyledons</taxon>
        <taxon>Gunneridae</taxon>
        <taxon>Pentapetalae</taxon>
        <taxon>rosids</taxon>
        <taxon>fabids</taxon>
        <taxon>Fabales</taxon>
        <taxon>Fabaceae</taxon>
        <taxon>Caesalpinioideae</taxon>
        <taxon>Cassia clade</taxon>
        <taxon>Senna</taxon>
    </lineage>
</organism>